<evidence type="ECO:0000256" key="1">
    <source>
        <dbReference type="SAM" id="MobiDB-lite"/>
    </source>
</evidence>
<dbReference type="EMBL" id="JAUUTY010000004">
    <property type="protein sequence ID" value="KAK1653126.1"/>
    <property type="molecule type" value="Genomic_DNA"/>
</dbReference>
<organism evidence="2 3">
    <name type="scientific">Lolium multiflorum</name>
    <name type="common">Italian ryegrass</name>
    <name type="synonym">Lolium perenne subsp. multiflorum</name>
    <dbReference type="NCBI Taxonomy" id="4521"/>
    <lineage>
        <taxon>Eukaryota</taxon>
        <taxon>Viridiplantae</taxon>
        <taxon>Streptophyta</taxon>
        <taxon>Embryophyta</taxon>
        <taxon>Tracheophyta</taxon>
        <taxon>Spermatophyta</taxon>
        <taxon>Magnoliopsida</taxon>
        <taxon>Liliopsida</taxon>
        <taxon>Poales</taxon>
        <taxon>Poaceae</taxon>
        <taxon>BOP clade</taxon>
        <taxon>Pooideae</taxon>
        <taxon>Poodae</taxon>
        <taxon>Poeae</taxon>
        <taxon>Poeae Chloroplast Group 2 (Poeae type)</taxon>
        <taxon>Loliodinae</taxon>
        <taxon>Loliinae</taxon>
        <taxon>Lolium</taxon>
    </lineage>
</organism>
<sequence length="283" mass="31392">MIKDVEAREVFDNLVNIKVGNGRNTLFWHDRLINGRVASDFAPGLCLTVTNITRNVRTVEQGLLGNVWITDFSGNLATCRAVECLQLWIAVNNITRVVTASDVFSWSWSASGVYLAKSTYPMLCHGEVSSPLSDAIWRCRATPKSMLFMWLAVRKAVRVIFSEFDETKAKPPIFPRDTRSQKGKPGGGPRPPHHRPTRPRWGRAAIWGGPLGHSLAPPFRLYIPSVAKTLERQIILQKDSRSAAAIAKPSFGGQKFLFRHPAGTEIDPGSFSIDATASIILRE</sequence>
<evidence type="ECO:0008006" key="4">
    <source>
        <dbReference type="Google" id="ProtNLM"/>
    </source>
</evidence>
<dbReference type="PANTHER" id="PTHR36617:SF17">
    <property type="entry name" value="OS01G0114800 PROTEIN"/>
    <property type="match status" value="1"/>
</dbReference>
<dbReference type="Proteomes" id="UP001231189">
    <property type="component" value="Unassembled WGS sequence"/>
</dbReference>
<gene>
    <name evidence="2" type="ORF">QYE76_070931</name>
</gene>
<keyword evidence="3" id="KW-1185">Reference proteome</keyword>
<name>A0AAD8SKK7_LOLMU</name>
<protein>
    <recommendedName>
        <fullName evidence="4">Reverse transcriptase zinc-binding domain-containing protein</fullName>
    </recommendedName>
</protein>
<accession>A0AAD8SKK7</accession>
<reference evidence="2" key="1">
    <citation type="submission" date="2023-07" db="EMBL/GenBank/DDBJ databases">
        <title>A chromosome-level genome assembly of Lolium multiflorum.</title>
        <authorList>
            <person name="Chen Y."/>
            <person name="Copetti D."/>
            <person name="Kolliker R."/>
            <person name="Studer B."/>
        </authorList>
    </citation>
    <scope>NUCLEOTIDE SEQUENCE</scope>
    <source>
        <strain evidence="2">02402/16</strain>
        <tissue evidence="2">Leaf</tissue>
    </source>
</reference>
<evidence type="ECO:0000313" key="2">
    <source>
        <dbReference type="EMBL" id="KAK1653126.1"/>
    </source>
</evidence>
<dbReference type="PANTHER" id="PTHR36617">
    <property type="entry name" value="PROTEIN, PUTATIVE-RELATED"/>
    <property type="match status" value="1"/>
</dbReference>
<proteinExistence type="predicted"/>
<evidence type="ECO:0000313" key="3">
    <source>
        <dbReference type="Proteomes" id="UP001231189"/>
    </source>
</evidence>
<feature type="region of interest" description="Disordered" evidence="1">
    <location>
        <begin position="171"/>
        <end position="200"/>
    </location>
</feature>
<comment type="caution">
    <text evidence="2">The sequence shown here is derived from an EMBL/GenBank/DDBJ whole genome shotgun (WGS) entry which is preliminary data.</text>
</comment>
<dbReference type="AlphaFoldDB" id="A0AAD8SKK7"/>
<feature type="compositionally biased region" description="Basic residues" evidence="1">
    <location>
        <begin position="191"/>
        <end position="200"/>
    </location>
</feature>